<feature type="region of interest" description="Disordered" evidence="1">
    <location>
        <begin position="19"/>
        <end position="41"/>
    </location>
</feature>
<name>A0ABC8TWE9_9AQUA</name>
<evidence type="ECO:0000313" key="3">
    <source>
        <dbReference type="Proteomes" id="UP001642360"/>
    </source>
</evidence>
<dbReference type="AlphaFoldDB" id="A0ABC8TWE9"/>
<reference evidence="2 3" key="1">
    <citation type="submission" date="2024-02" db="EMBL/GenBank/DDBJ databases">
        <authorList>
            <person name="Vignale AGUSTIN F."/>
            <person name="Sosa J E."/>
            <person name="Modenutti C."/>
        </authorList>
    </citation>
    <scope>NUCLEOTIDE SEQUENCE [LARGE SCALE GENOMIC DNA]</scope>
</reference>
<feature type="compositionally biased region" description="Basic and acidic residues" evidence="1">
    <location>
        <begin position="23"/>
        <end position="37"/>
    </location>
</feature>
<accession>A0ABC8TWE9</accession>
<evidence type="ECO:0000256" key="1">
    <source>
        <dbReference type="SAM" id="MobiDB-lite"/>
    </source>
</evidence>
<evidence type="ECO:0000313" key="2">
    <source>
        <dbReference type="EMBL" id="CAK9171868.1"/>
    </source>
</evidence>
<sequence>MEEAVSLCVAPLLHVYRRKKERSRGSGRREAAKRDTWEGCGYGCGSGGGGGGGGGGGNCVCVAGDGGGAGDGVTNRERVKSKGIEMNS</sequence>
<keyword evidence="3" id="KW-1185">Reference proteome</keyword>
<protein>
    <submittedName>
        <fullName evidence="2">Uncharacterized protein</fullName>
    </submittedName>
</protein>
<organism evidence="2 3">
    <name type="scientific">Ilex paraguariensis</name>
    <name type="common">yerba mate</name>
    <dbReference type="NCBI Taxonomy" id="185542"/>
    <lineage>
        <taxon>Eukaryota</taxon>
        <taxon>Viridiplantae</taxon>
        <taxon>Streptophyta</taxon>
        <taxon>Embryophyta</taxon>
        <taxon>Tracheophyta</taxon>
        <taxon>Spermatophyta</taxon>
        <taxon>Magnoliopsida</taxon>
        <taxon>eudicotyledons</taxon>
        <taxon>Gunneridae</taxon>
        <taxon>Pentapetalae</taxon>
        <taxon>asterids</taxon>
        <taxon>campanulids</taxon>
        <taxon>Aquifoliales</taxon>
        <taxon>Aquifoliaceae</taxon>
        <taxon>Ilex</taxon>
    </lineage>
</organism>
<comment type="caution">
    <text evidence="2">The sequence shown here is derived from an EMBL/GenBank/DDBJ whole genome shotgun (WGS) entry which is preliminary data.</text>
</comment>
<gene>
    <name evidence="2" type="ORF">ILEXP_LOCUS41480</name>
</gene>
<dbReference type="Proteomes" id="UP001642360">
    <property type="component" value="Unassembled WGS sequence"/>
</dbReference>
<dbReference type="EMBL" id="CAUOFW020005858">
    <property type="protein sequence ID" value="CAK9171868.1"/>
    <property type="molecule type" value="Genomic_DNA"/>
</dbReference>
<proteinExistence type="predicted"/>